<dbReference type="OrthoDB" id="416253at2759"/>
<evidence type="ECO:0000256" key="6">
    <source>
        <dbReference type="PIRSR" id="PIRSR000097-3"/>
    </source>
</evidence>
<dbReference type="AlphaFoldDB" id="A0A1X2ICX4"/>
<comment type="similarity">
    <text evidence="1">Belongs to the aldo/keto reductase family.</text>
</comment>
<evidence type="ECO:0000256" key="3">
    <source>
        <dbReference type="ARBA" id="ARBA00023002"/>
    </source>
</evidence>
<reference evidence="8 9" key="1">
    <citation type="submission" date="2016-07" db="EMBL/GenBank/DDBJ databases">
        <title>Pervasive Adenine N6-methylation of Active Genes in Fungi.</title>
        <authorList>
            <consortium name="DOE Joint Genome Institute"/>
            <person name="Mondo S.J."/>
            <person name="Dannebaum R.O."/>
            <person name="Kuo R.C."/>
            <person name="Labutti K."/>
            <person name="Haridas S."/>
            <person name="Kuo A."/>
            <person name="Salamov A."/>
            <person name="Ahrendt S.R."/>
            <person name="Lipzen A."/>
            <person name="Sullivan W."/>
            <person name="Andreopoulos W.B."/>
            <person name="Clum A."/>
            <person name="Lindquist E."/>
            <person name="Daum C."/>
            <person name="Ramamoorthy G.K."/>
            <person name="Gryganskyi A."/>
            <person name="Culley D."/>
            <person name="Magnuson J.K."/>
            <person name="James T.Y."/>
            <person name="O'Malley M.A."/>
            <person name="Stajich J.E."/>
            <person name="Spatafora J.W."/>
            <person name="Visel A."/>
            <person name="Grigoriev I.V."/>
        </authorList>
    </citation>
    <scope>NUCLEOTIDE SEQUENCE [LARGE SCALE GENOMIC DNA]</scope>
    <source>
        <strain evidence="8 9">NRRL 1336</strain>
    </source>
</reference>
<keyword evidence="2" id="KW-0521">NADP</keyword>
<feature type="binding site" evidence="5">
    <location>
        <position position="115"/>
    </location>
    <ligand>
        <name>substrate</name>
    </ligand>
</feature>
<dbReference type="InterPro" id="IPR036812">
    <property type="entry name" value="NAD(P)_OxRdtase_dom_sf"/>
</dbReference>
<dbReference type="PANTHER" id="PTHR43827">
    <property type="entry name" value="2,5-DIKETO-D-GLUCONIC ACID REDUCTASE"/>
    <property type="match status" value="1"/>
</dbReference>
<feature type="domain" description="NADP-dependent oxidoreductase" evidence="7">
    <location>
        <begin position="17"/>
        <end position="281"/>
    </location>
</feature>
<dbReference type="PROSITE" id="PS00798">
    <property type="entry name" value="ALDOKETO_REDUCTASE_1"/>
    <property type="match status" value="1"/>
</dbReference>
<dbReference type="PRINTS" id="PR00069">
    <property type="entry name" value="ALDKETRDTASE"/>
</dbReference>
<evidence type="ECO:0000313" key="9">
    <source>
        <dbReference type="Proteomes" id="UP000193560"/>
    </source>
</evidence>
<feature type="site" description="Lowers pKa of active site Tyr" evidence="6">
    <location>
        <position position="82"/>
    </location>
</feature>
<feature type="active site" description="Proton donor" evidence="4">
    <location>
        <position position="51"/>
    </location>
</feature>
<name>A0A1X2ICX4_9FUNG</name>
<keyword evidence="3" id="KW-0560">Oxidoreductase</keyword>
<evidence type="ECO:0000256" key="1">
    <source>
        <dbReference type="ARBA" id="ARBA00007905"/>
    </source>
</evidence>
<dbReference type="EMBL" id="MCGE01000015">
    <property type="protein sequence ID" value="ORZ14150.1"/>
    <property type="molecule type" value="Genomic_DNA"/>
</dbReference>
<dbReference type="STRING" id="90262.A0A1X2ICX4"/>
<dbReference type="Gene3D" id="3.20.20.100">
    <property type="entry name" value="NADP-dependent oxidoreductase domain"/>
    <property type="match status" value="1"/>
</dbReference>
<evidence type="ECO:0000256" key="2">
    <source>
        <dbReference type="ARBA" id="ARBA00022857"/>
    </source>
</evidence>
<dbReference type="Pfam" id="PF00248">
    <property type="entry name" value="Aldo_ket_red"/>
    <property type="match status" value="1"/>
</dbReference>
<dbReference type="InterPro" id="IPR020471">
    <property type="entry name" value="AKR"/>
</dbReference>
<keyword evidence="9" id="KW-1185">Reference proteome</keyword>
<dbReference type="Proteomes" id="UP000193560">
    <property type="component" value="Unassembled WGS sequence"/>
</dbReference>
<accession>A0A1X2ICX4</accession>
<protein>
    <submittedName>
        <fullName evidence="8">NADP-dependent oxidoreductase domain-containing protein</fullName>
    </submittedName>
</protein>
<evidence type="ECO:0000313" key="8">
    <source>
        <dbReference type="EMBL" id="ORZ14150.1"/>
    </source>
</evidence>
<dbReference type="GO" id="GO:0016616">
    <property type="term" value="F:oxidoreductase activity, acting on the CH-OH group of donors, NAD or NADP as acceptor"/>
    <property type="evidence" value="ECO:0007669"/>
    <property type="project" value="UniProtKB-ARBA"/>
</dbReference>
<proteinExistence type="inferred from homology"/>
<dbReference type="PIRSF" id="PIRSF000097">
    <property type="entry name" value="AKR"/>
    <property type="match status" value="1"/>
</dbReference>
<organism evidence="8 9">
    <name type="scientific">Absidia repens</name>
    <dbReference type="NCBI Taxonomy" id="90262"/>
    <lineage>
        <taxon>Eukaryota</taxon>
        <taxon>Fungi</taxon>
        <taxon>Fungi incertae sedis</taxon>
        <taxon>Mucoromycota</taxon>
        <taxon>Mucoromycotina</taxon>
        <taxon>Mucoromycetes</taxon>
        <taxon>Mucorales</taxon>
        <taxon>Cunninghamellaceae</taxon>
        <taxon>Absidia</taxon>
    </lineage>
</organism>
<dbReference type="InterPro" id="IPR023210">
    <property type="entry name" value="NADP_OxRdtase_dom"/>
</dbReference>
<gene>
    <name evidence="8" type="ORF">BCR42DRAFT_418151</name>
</gene>
<dbReference type="InterPro" id="IPR018170">
    <property type="entry name" value="Aldo/ket_reductase_CS"/>
</dbReference>
<dbReference type="PROSITE" id="PS00062">
    <property type="entry name" value="ALDOKETO_REDUCTASE_2"/>
    <property type="match status" value="1"/>
</dbReference>
<evidence type="ECO:0000259" key="7">
    <source>
        <dbReference type="Pfam" id="PF00248"/>
    </source>
</evidence>
<dbReference type="FunFam" id="3.20.20.100:FF:000002">
    <property type="entry name" value="2,5-diketo-D-gluconic acid reductase A"/>
    <property type="match status" value="1"/>
</dbReference>
<evidence type="ECO:0000256" key="5">
    <source>
        <dbReference type="PIRSR" id="PIRSR000097-2"/>
    </source>
</evidence>
<dbReference type="PANTHER" id="PTHR43827:SF3">
    <property type="entry name" value="NADP-DEPENDENT OXIDOREDUCTASE DOMAIN-CONTAINING PROTEIN"/>
    <property type="match status" value="1"/>
</dbReference>
<evidence type="ECO:0000256" key="4">
    <source>
        <dbReference type="PIRSR" id="PIRSR000097-1"/>
    </source>
</evidence>
<sequence length="297" mass="34130">MTVNSYKLHNGNHIPALGLGTYRMKTVEQLEPVVTQAIRSGYRLIDTAEVYKNEAALGTILERIFADASYEVQRKDLFITSKLSPQHQGYEKCYQAVIDSLNRLQLDYIDLYLIHWPGTSKTKLSDPRNQENRMASYRALEQLYNEGKVKQIGISNYTKGHLQHLLDHCTIVPHLHQFELHPCLHQPEILDLCKNHNIQIQAYSSLGEGKLIDGTVCINGLKEISSRYQQATTEAVVLLRWAIQHGWAIIPKSTSPQRVQQNATVWDIELSSKDMDLLDDVHKFQTHRFCWDSSEIY</sequence>
<dbReference type="CDD" id="cd19136">
    <property type="entry name" value="AKR_DrGR-like"/>
    <property type="match status" value="1"/>
</dbReference>
<dbReference type="SUPFAM" id="SSF51430">
    <property type="entry name" value="NAD(P)-linked oxidoreductase"/>
    <property type="match status" value="1"/>
</dbReference>
<comment type="caution">
    <text evidence="8">The sequence shown here is derived from an EMBL/GenBank/DDBJ whole genome shotgun (WGS) entry which is preliminary data.</text>
</comment>